<keyword evidence="2" id="KW-0949">S-adenosyl-L-methionine</keyword>
<comment type="caution">
    <text evidence="4">The sequence shown here is derived from an EMBL/GenBank/DDBJ whole genome shotgun (WGS) entry which is preliminary data.</text>
</comment>
<dbReference type="InterPro" id="IPR046341">
    <property type="entry name" value="SET_dom_sf"/>
</dbReference>
<evidence type="ECO:0000313" key="4">
    <source>
        <dbReference type="EMBL" id="EME70144.1"/>
    </source>
</evidence>
<dbReference type="AlphaFoldDB" id="M3ACC0"/>
<reference evidence="4 5" key="1">
    <citation type="journal article" date="2014" name="Genome Announc.">
        <title>Draft Genome Sequence of Magnetospirillum sp. Strain SO-1, a Freshwater Magnetotactic Bacterium Isolated from the Ol'khovka River, Russia.</title>
        <authorList>
            <person name="Grouzdev D.S."/>
            <person name="Dziuba M.V."/>
            <person name="Sukhacheva M.S."/>
            <person name="Mardanov A.V."/>
            <person name="Beletskiy A.V."/>
            <person name="Kuznetsov B.B."/>
            <person name="Skryabin K.G."/>
        </authorList>
    </citation>
    <scope>NUCLEOTIDE SEQUENCE [LARGE SCALE GENOMIC DNA]</scope>
    <source>
        <strain evidence="4 5">SO-1</strain>
    </source>
</reference>
<dbReference type="SUPFAM" id="SSF82199">
    <property type="entry name" value="SET domain"/>
    <property type="match status" value="1"/>
</dbReference>
<dbReference type="PANTHER" id="PTHR12350">
    <property type="entry name" value="HISTONE-LYSINE N-METHYLTRANSFERASE-RELATED"/>
    <property type="match status" value="1"/>
</dbReference>
<dbReference type="InterPro" id="IPR003616">
    <property type="entry name" value="Post-SET_dom"/>
</dbReference>
<dbReference type="InterPro" id="IPR053201">
    <property type="entry name" value="Flavunoidine_N-MTase"/>
</dbReference>
<feature type="domain" description="Post-SET" evidence="3">
    <location>
        <begin position="121"/>
        <end position="137"/>
    </location>
</feature>
<dbReference type="PROSITE" id="PS50868">
    <property type="entry name" value="POST_SET"/>
    <property type="match status" value="1"/>
</dbReference>
<keyword evidence="5" id="KW-1185">Reference proteome</keyword>
<dbReference type="eggNOG" id="COG2940">
    <property type="taxonomic scope" value="Bacteria"/>
</dbReference>
<dbReference type="InterPro" id="IPR001214">
    <property type="entry name" value="SET_dom"/>
</dbReference>
<dbReference type="GO" id="GO:0016740">
    <property type="term" value="F:transferase activity"/>
    <property type="evidence" value="ECO:0007669"/>
    <property type="project" value="UniProtKB-KW"/>
</dbReference>
<sequence length="166" mass="18639">MAEIYPRELIVDETLPNSEQFTVTAVDGRVGRGIRARIHFERGKRVAKFAGMLSNTVFQHSLQISPATHLHDPYFVGLLSHSCAPNCVLDMQRLEILALLDIGPGELLTIDYAVTEDTLYRQFPCDCGSSHCRRWITGRREAVNEAGKAYLTDLNGKLPRARRSAR</sequence>
<proteinExistence type="predicted"/>
<name>M3ACC0_9PROT</name>
<evidence type="ECO:0000259" key="3">
    <source>
        <dbReference type="PROSITE" id="PS50868"/>
    </source>
</evidence>
<dbReference type="Pfam" id="PF00856">
    <property type="entry name" value="SET"/>
    <property type="match status" value="1"/>
</dbReference>
<dbReference type="Proteomes" id="UP000011744">
    <property type="component" value="Unassembled WGS sequence"/>
</dbReference>
<dbReference type="EMBL" id="AONQ01000022">
    <property type="protein sequence ID" value="EME70144.1"/>
    <property type="molecule type" value="Genomic_DNA"/>
</dbReference>
<organism evidence="4 5">
    <name type="scientific">Paramagnetospirillum caucaseum</name>
    <dbReference type="NCBI Taxonomy" id="1244869"/>
    <lineage>
        <taxon>Bacteria</taxon>
        <taxon>Pseudomonadati</taxon>
        <taxon>Pseudomonadota</taxon>
        <taxon>Alphaproteobacteria</taxon>
        <taxon>Rhodospirillales</taxon>
        <taxon>Magnetospirillaceae</taxon>
        <taxon>Paramagnetospirillum</taxon>
    </lineage>
</organism>
<accession>M3ACC0</accession>
<dbReference type="STRING" id="1244869.H261_10074"/>
<dbReference type="Gene3D" id="2.170.270.10">
    <property type="entry name" value="SET domain"/>
    <property type="match status" value="1"/>
</dbReference>
<protein>
    <recommendedName>
        <fullName evidence="3">Post-SET domain-containing protein</fullName>
    </recommendedName>
</protein>
<dbReference type="PATRIC" id="fig|1244869.3.peg.2039"/>
<evidence type="ECO:0000313" key="5">
    <source>
        <dbReference type="Proteomes" id="UP000011744"/>
    </source>
</evidence>
<gene>
    <name evidence="4" type="ORF">H261_10074</name>
</gene>
<dbReference type="OrthoDB" id="9804945at2"/>
<dbReference type="RefSeq" id="WP_008616965.1">
    <property type="nucleotide sequence ID" value="NZ_AONQ01000022.1"/>
</dbReference>
<keyword evidence="1" id="KW-0808">Transferase</keyword>
<dbReference type="PANTHER" id="PTHR12350:SF19">
    <property type="entry name" value="SET DOMAIN-CONTAINING PROTEIN"/>
    <property type="match status" value="1"/>
</dbReference>
<evidence type="ECO:0000256" key="1">
    <source>
        <dbReference type="ARBA" id="ARBA00022679"/>
    </source>
</evidence>
<evidence type="ECO:0000256" key="2">
    <source>
        <dbReference type="ARBA" id="ARBA00022691"/>
    </source>
</evidence>